<gene>
    <name evidence="3" type="ORF">A3D09_02285</name>
</gene>
<reference evidence="3 4" key="1">
    <citation type="journal article" date="2016" name="Nat. Commun.">
        <title>Thousands of microbial genomes shed light on interconnected biogeochemical processes in an aquifer system.</title>
        <authorList>
            <person name="Anantharaman K."/>
            <person name="Brown C.T."/>
            <person name="Hug L.A."/>
            <person name="Sharon I."/>
            <person name="Castelle C.J."/>
            <person name="Probst A.J."/>
            <person name="Thomas B.C."/>
            <person name="Singh A."/>
            <person name="Wilkins M.J."/>
            <person name="Karaoz U."/>
            <person name="Brodie E.L."/>
            <person name="Williams K.H."/>
            <person name="Hubbard S.S."/>
            <person name="Banfield J.F."/>
        </authorList>
    </citation>
    <scope>NUCLEOTIDE SEQUENCE [LARGE SCALE GENOMIC DNA]</scope>
</reference>
<dbReference type="SUPFAM" id="SSF82771">
    <property type="entry name" value="GIY-YIG endonuclease"/>
    <property type="match status" value="1"/>
</dbReference>
<dbReference type="EMBL" id="MFAH01000065">
    <property type="protein sequence ID" value="OGD70069.1"/>
    <property type="molecule type" value="Genomic_DNA"/>
</dbReference>
<dbReference type="Pfam" id="PF01541">
    <property type="entry name" value="GIY-YIG"/>
    <property type="match status" value="1"/>
</dbReference>
<dbReference type="PANTHER" id="PTHR34477:SF5">
    <property type="entry name" value="BSL5627 PROTEIN"/>
    <property type="match status" value="1"/>
</dbReference>
<accession>A0A1F5ERQ3</accession>
<evidence type="ECO:0000259" key="2">
    <source>
        <dbReference type="PROSITE" id="PS50164"/>
    </source>
</evidence>
<dbReference type="Proteomes" id="UP000177390">
    <property type="component" value="Unassembled WGS sequence"/>
</dbReference>
<evidence type="ECO:0000313" key="3">
    <source>
        <dbReference type="EMBL" id="OGD70069.1"/>
    </source>
</evidence>
<dbReference type="InterPro" id="IPR050190">
    <property type="entry name" value="UPF0213_domain"/>
</dbReference>
<protein>
    <recommendedName>
        <fullName evidence="2">GIY-YIG domain-containing protein</fullName>
    </recommendedName>
</protein>
<evidence type="ECO:0000256" key="1">
    <source>
        <dbReference type="ARBA" id="ARBA00007435"/>
    </source>
</evidence>
<dbReference type="PANTHER" id="PTHR34477">
    <property type="entry name" value="UPF0213 PROTEIN YHBQ"/>
    <property type="match status" value="1"/>
</dbReference>
<name>A0A1F5ERQ3_9BACT</name>
<feature type="domain" description="GIY-YIG" evidence="2">
    <location>
        <begin position="4"/>
        <end position="80"/>
    </location>
</feature>
<dbReference type="InterPro" id="IPR035901">
    <property type="entry name" value="GIY-YIG_endonuc_sf"/>
</dbReference>
<dbReference type="AlphaFoldDB" id="A0A1F5ERQ3"/>
<evidence type="ECO:0000313" key="4">
    <source>
        <dbReference type="Proteomes" id="UP000177390"/>
    </source>
</evidence>
<dbReference type="Gene3D" id="3.40.1440.10">
    <property type="entry name" value="GIY-YIG endonuclease"/>
    <property type="match status" value="1"/>
</dbReference>
<proteinExistence type="inferred from homology"/>
<sequence length="97" mass="11376">MEDKVYSVYIMTNFKNTTLYTGFSTELKGRVWTHKQGLVPGFTKRYNITKLVYYEAHDDYDSTLAREKQIKAGSRADKIKLIESINPTWRDLYNELG</sequence>
<comment type="caution">
    <text evidence="3">The sequence shown here is derived from an EMBL/GenBank/DDBJ whole genome shotgun (WGS) entry which is preliminary data.</text>
</comment>
<dbReference type="InterPro" id="IPR000305">
    <property type="entry name" value="GIY-YIG_endonuc"/>
</dbReference>
<dbReference type="CDD" id="cd10448">
    <property type="entry name" value="GIY-YIG_unchar_3"/>
    <property type="match status" value="1"/>
</dbReference>
<dbReference type="PROSITE" id="PS50164">
    <property type="entry name" value="GIY_YIG"/>
    <property type="match status" value="1"/>
</dbReference>
<organism evidence="3 4">
    <name type="scientific">Candidatus Collierbacteria bacterium RIFCSPHIGHO2_02_FULL_49_10</name>
    <dbReference type="NCBI Taxonomy" id="1817723"/>
    <lineage>
        <taxon>Bacteria</taxon>
        <taxon>Candidatus Collieribacteriota</taxon>
    </lineage>
</organism>
<comment type="similarity">
    <text evidence="1">Belongs to the UPF0213 family.</text>
</comment>